<evidence type="ECO:0000256" key="1">
    <source>
        <dbReference type="SAM" id="SignalP"/>
    </source>
</evidence>
<dbReference type="Pfam" id="PF17963">
    <property type="entry name" value="Big_9"/>
    <property type="match status" value="2"/>
</dbReference>
<evidence type="ECO:0000313" key="3">
    <source>
        <dbReference type="Proteomes" id="UP000245880"/>
    </source>
</evidence>
<feature type="chain" id="PRO_5016241399" description="Tandem-95 repeat protein" evidence="1">
    <location>
        <begin position="37"/>
        <end position="986"/>
    </location>
</feature>
<keyword evidence="3" id="KW-1185">Reference proteome</keyword>
<protein>
    <recommendedName>
        <fullName evidence="4">Tandem-95 repeat protein</fullName>
    </recommendedName>
</protein>
<accession>A0A316ARR3</accession>
<reference evidence="2 3" key="1">
    <citation type="submission" date="2018-03" db="EMBL/GenBank/DDBJ databases">
        <title>Genomic Encyclopedia of Archaeal and Bacterial Type Strains, Phase II (KMG-II): from individual species to whole genera.</title>
        <authorList>
            <person name="Goeker M."/>
        </authorList>
    </citation>
    <scope>NUCLEOTIDE SEQUENCE [LARGE SCALE GENOMIC DNA]</scope>
    <source>
        <strain evidence="2 3">DSM 100346</strain>
    </source>
</reference>
<proteinExistence type="predicted"/>
<evidence type="ECO:0000313" key="2">
    <source>
        <dbReference type="EMBL" id="PWJ59530.1"/>
    </source>
</evidence>
<keyword evidence="1" id="KW-0732">Signal</keyword>
<evidence type="ECO:0008006" key="4">
    <source>
        <dbReference type="Google" id="ProtNLM"/>
    </source>
</evidence>
<sequence>MKHLFTTILLARPTGKPWLGVLLAALLAFPMTAALAQSGNAPANTFAPLTSATHSNLSVTDLNVSNQGRLIDNSTSNYATTSSGLGAYGRVRVTDNSATGTNVYPAGTYAGFAVGTGFSLFGEAIIRTYLNGTEQDEVNGNNILDLGNVGGLKKIGIITTKPFDAIEYAYSGLLSGATYIYYAEVKRFVAGEDLECNEPTALALPAYPMEVETYLSPLCLACSFTDTEYAIDNDPNTAAVLTNTVAVLASASMTISDQVSTYPANTFAGFDIETNSLLSIDVLSGIQISLLKDGTTVQTSPANLVLAGVGSTLVTDPARQRIGIVSNVEFDAVKINFNLPVSVSLGSVKIYGLVVEKLCLADLACNQTYDWSGPKFPTIINSQATGVTGLVSVGGTVADPYHVINGNNTEYATLSATAGVGGAVTLAVQDPIGTYPIGTTAGFAIDIPTGILKLNLLDNLTLSTYLDGALQETINSSQVLELTLLGNLIGGTPNDPYTIGFVAQKSFDEVRISINSLVSVLNSVRVYSAFIDTRNIVGAGFNCLNPAPDFNVTYPDVATTGDVSTNDKNSDPVTYGTPVADAGNPSGASLTMNSNGTYTFETTTPGVYNYEVPICLDGQSSGCATESLQITALDKNSTANLPVANPDYAHMKGADATPGSVIVDVTSNDGVGNFGGSLGTATIPSAPANGTATIDGNGNLVFTPTPGFYGRATVTYQVCESPSGLCATSDLVVNVLIPAASNTVSASDDYASVAMGNTLTKTAATGVISNDYDTNGATPTVTPQNTNLPGVGTLDLLADGSYTFTPVAGYTGPANFPYTVCDANSNCTSATLYILVTAVPNLTAAQFLSGSQLKADNSNSIDYVVAISNVGSATTNGTITFKVSKFDAGSGVEIAQSTGSGVTIFGTAYTLSNADFDVTSNSTEFIFTSKSGINIQGLGIKYIGFTITRTGGTAGTIFNTVTITNGSGGGEVESANNVISNPVTKL</sequence>
<comment type="caution">
    <text evidence="2">The sequence shown here is derived from an EMBL/GenBank/DDBJ whole genome shotgun (WGS) entry which is preliminary data.</text>
</comment>
<organism evidence="2 3">
    <name type="scientific">Dyadobacter jejuensis</name>
    <dbReference type="NCBI Taxonomy" id="1082580"/>
    <lineage>
        <taxon>Bacteria</taxon>
        <taxon>Pseudomonadati</taxon>
        <taxon>Bacteroidota</taxon>
        <taxon>Cytophagia</taxon>
        <taxon>Cytophagales</taxon>
        <taxon>Spirosomataceae</taxon>
        <taxon>Dyadobacter</taxon>
    </lineage>
</organism>
<dbReference type="Proteomes" id="UP000245880">
    <property type="component" value="Unassembled WGS sequence"/>
</dbReference>
<name>A0A316ARR3_9BACT</name>
<dbReference type="AlphaFoldDB" id="A0A316ARR3"/>
<gene>
    <name evidence="2" type="ORF">CLV98_102364</name>
</gene>
<dbReference type="RefSeq" id="WP_146202236.1">
    <property type="nucleotide sequence ID" value="NZ_QGDT01000002.1"/>
</dbReference>
<feature type="signal peptide" evidence="1">
    <location>
        <begin position="1"/>
        <end position="36"/>
    </location>
</feature>
<dbReference type="EMBL" id="QGDT01000002">
    <property type="protein sequence ID" value="PWJ59530.1"/>
    <property type="molecule type" value="Genomic_DNA"/>
</dbReference>
<dbReference type="OrthoDB" id="9805017at2"/>
<dbReference type="Gene3D" id="2.60.40.3440">
    <property type="match status" value="2"/>
</dbReference>